<sequence>MTMRQDENRADPVGADNEDGHPDTRLTGLTAGFVGEVRTCLGADRIDRVRALAEPLGPADLADLLESLDPRERARVVGAIRDSFDPTVLTELDDSVRLEVVEQFDTADLAAAIAHLESDDALYLIETLDEDRRIAVMQAMPAAFRAILEQGLAYPESSAGRLMQRDVVAVPGFWTVGEVIDFLRLSQGLPDDFYDLFVVDPAHRPVGTVPTSRVLRNPRGTKVADIMEDRGLSVPTTMDQEQVADIFRRNDLVSVPVVDAAGRVVGAITVDDIVDVIDQEAEEDLLGLARTGERDIYASPLRTARRRQSWLLITLVNTILASIVISRFEGAIEKIVALAVLMPIVAAMGGNAGMQVITVMVRALAARDLAAGGTWRVVGKEVVVGVLNGVVFATIMGTIATLWFGDPSLGLVLASAMMFNMVWAGLAGTLIPLTLERFRIDPAVAAGPFLTTTTDVLGFFVFLGLASTFLL</sequence>
<reference evidence="12" key="1">
    <citation type="submission" date="2021-02" db="EMBL/GenBank/DDBJ databases">
        <title>Skermanella TT6 skin isolate.</title>
        <authorList>
            <person name="Lee K."/>
            <person name="Ganzorig M."/>
        </authorList>
    </citation>
    <scope>NUCLEOTIDE SEQUENCE</scope>
    <source>
        <strain evidence="12">TT6</strain>
    </source>
</reference>
<comment type="similarity">
    <text evidence="2 9">Belongs to the SLC41A transporter family.</text>
</comment>
<feature type="transmembrane region" description="Helical" evidence="9">
    <location>
        <begin position="382"/>
        <end position="404"/>
    </location>
</feature>
<evidence type="ECO:0000256" key="1">
    <source>
        <dbReference type="ARBA" id="ARBA00004141"/>
    </source>
</evidence>
<dbReference type="Gene3D" id="1.10.357.20">
    <property type="entry name" value="SLC41 divalent cation transporters, integral membrane domain"/>
    <property type="match status" value="1"/>
</dbReference>
<dbReference type="Pfam" id="PF01769">
    <property type="entry name" value="MgtE"/>
    <property type="match status" value="1"/>
</dbReference>
<dbReference type="InterPro" id="IPR036739">
    <property type="entry name" value="SLC41_membr_dom_sf"/>
</dbReference>
<evidence type="ECO:0000256" key="9">
    <source>
        <dbReference type="RuleBase" id="RU362011"/>
    </source>
</evidence>
<name>A0ABX7B4E3_9PROT</name>
<keyword evidence="9" id="KW-0479">Metal-binding</keyword>
<feature type="transmembrane region" description="Helical" evidence="9">
    <location>
        <begin position="443"/>
        <end position="466"/>
    </location>
</feature>
<dbReference type="InterPro" id="IPR006667">
    <property type="entry name" value="SLC41_membr_dom"/>
</dbReference>
<comment type="function">
    <text evidence="9">Acts as a magnesium transporter.</text>
</comment>
<dbReference type="SUPFAM" id="SSF158791">
    <property type="entry name" value="MgtE N-terminal domain-like"/>
    <property type="match status" value="1"/>
</dbReference>
<dbReference type="InterPro" id="IPR006668">
    <property type="entry name" value="Mg_transptr_MgtE_intracell_dom"/>
</dbReference>
<dbReference type="RefSeq" id="WP_201075166.1">
    <property type="nucleotide sequence ID" value="NZ_CP067420.1"/>
</dbReference>
<evidence type="ECO:0000313" key="12">
    <source>
        <dbReference type="EMBL" id="QQP89197.1"/>
    </source>
</evidence>
<keyword evidence="3 9" id="KW-0813">Transport</keyword>
<comment type="subunit">
    <text evidence="9">Homodimer.</text>
</comment>
<evidence type="ECO:0000256" key="6">
    <source>
        <dbReference type="ARBA" id="ARBA00022989"/>
    </source>
</evidence>
<dbReference type="Proteomes" id="UP000595197">
    <property type="component" value="Chromosome"/>
</dbReference>
<dbReference type="Pfam" id="PF00571">
    <property type="entry name" value="CBS"/>
    <property type="match status" value="1"/>
</dbReference>
<dbReference type="PROSITE" id="PS51371">
    <property type="entry name" value="CBS"/>
    <property type="match status" value="1"/>
</dbReference>
<keyword evidence="7 9" id="KW-0472">Membrane</keyword>
<dbReference type="InterPro" id="IPR046342">
    <property type="entry name" value="CBS_dom_sf"/>
</dbReference>
<evidence type="ECO:0000259" key="11">
    <source>
        <dbReference type="PROSITE" id="PS51371"/>
    </source>
</evidence>
<keyword evidence="9" id="KW-1003">Cell membrane</keyword>
<dbReference type="InterPro" id="IPR038076">
    <property type="entry name" value="MgtE_N_sf"/>
</dbReference>
<gene>
    <name evidence="12" type="primary">mgtE</name>
    <name evidence="12" type="ORF">IGS68_24925</name>
</gene>
<feature type="transmembrane region" description="Helical" evidence="9">
    <location>
        <begin position="410"/>
        <end position="431"/>
    </location>
</feature>
<dbReference type="InterPro" id="IPR006669">
    <property type="entry name" value="MgtE_transporter"/>
</dbReference>
<comment type="subcellular location">
    <subcellularLocation>
        <location evidence="9">Cell membrane</location>
        <topology evidence="9">Multi-pass membrane protein</topology>
    </subcellularLocation>
    <subcellularLocation>
        <location evidence="1">Membrane</location>
        <topology evidence="1">Multi-pass membrane protein</topology>
    </subcellularLocation>
</comment>
<evidence type="ECO:0000313" key="13">
    <source>
        <dbReference type="Proteomes" id="UP000595197"/>
    </source>
</evidence>
<dbReference type="SUPFAM" id="SSF161093">
    <property type="entry name" value="MgtE membrane domain-like"/>
    <property type="match status" value="1"/>
</dbReference>
<dbReference type="CDD" id="cd04606">
    <property type="entry name" value="CBS_pair_Mg_transporter"/>
    <property type="match status" value="1"/>
</dbReference>
<dbReference type="InterPro" id="IPR000644">
    <property type="entry name" value="CBS_dom"/>
</dbReference>
<feature type="compositionally biased region" description="Basic and acidic residues" evidence="10">
    <location>
        <begin position="1"/>
        <end position="10"/>
    </location>
</feature>
<feature type="transmembrane region" description="Helical" evidence="9">
    <location>
        <begin position="310"/>
        <end position="329"/>
    </location>
</feature>
<dbReference type="Gene3D" id="3.10.580.10">
    <property type="entry name" value="CBS-domain"/>
    <property type="match status" value="1"/>
</dbReference>
<dbReference type="EMBL" id="CP067420">
    <property type="protein sequence ID" value="QQP89197.1"/>
    <property type="molecule type" value="Genomic_DNA"/>
</dbReference>
<keyword evidence="6 9" id="KW-1133">Transmembrane helix</keyword>
<keyword evidence="5 9" id="KW-0460">Magnesium</keyword>
<dbReference type="NCBIfam" id="TIGR00400">
    <property type="entry name" value="mgtE"/>
    <property type="match status" value="1"/>
</dbReference>
<organism evidence="12 13">
    <name type="scientific">Skermanella cutis</name>
    <dbReference type="NCBI Taxonomy" id="2775420"/>
    <lineage>
        <taxon>Bacteria</taxon>
        <taxon>Pseudomonadati</taxon>
        <taxon>Pseudomonadota</taxon>
        <taxon>Alphaproteobacteria</taxon>
        <taxon>Rhodospirillales</taxon>
        <taxon>Azospirillaceae</taxon>
        <taxon>Skermanella</taxon>
    </lineage>
</organism>
<proteinExistence type="inferred from homology"/>
<evidence type="ECO:0000256" key="7">
    <source>
        <dbReference type="ARBA" id="ARBA00023136"/>
    </source>
</evidence>
<dbReference type="PANTHER" id="PTHR43773">
    <property type="entry name" value="MAGNESIUM TRANSPORTER MGTE"/>
    <property type="match status" value="1"/>
</dbReference>
<evidence type="ECO:0000256" key="2">
    <source>
        <dbReference type="ARBA" id="ARBA00009749"/>
    </source>
</evidence>
<evidence type="ECO:0000256" key="4">
    <source>
        <dbReference type="ARBA" id="ARBA00022692"/>
    </source>
</evidence>
<evidence type="ECO:0000256" key="10">
    <source>
        <dbReference type="SAM" id="MobiDB-lite"/>
    </source>
</evidence>
<dbReference type="SMART" id="SM00116">
    <property type="entry name" value="CBS"/>
    <property type="match status" value="2"/>
</dbReference>
<dbReference type="SMART" id="SM00924">
    <property type="entry name" value="MgtE_N"/>
    <property type="match status" value="1"/>
</dbReference>
<dbReference type="SUPFAM" id="SSF54631">
    <property type="entry name" value="CBS-domain pair"/>
    <property type="match status" value="1"/>
</dbReference>
<feature type="transmembrane region" description="Helical" evidence="9">
    <location>
        <begin position="335"/>
        <end position="361"/>
    </location>
</feature>
<feature type="region of interest" description="Disordered" evidence="10">
    <location>
        <begin position="1"/>
        <end position="27"/>
    </location>
</feature>
<evidence type="ECO:0000256" key="8">
    <source>
        <dbReference type="PROSITE-ProRule" id="PRU00703"/>
    </source>
</evidence>
<evidence type="ECO:0000256" key="5">
    <source>
        <dbReference type="ARBA" id="ARBA00022842"/>
    </source>
</evidence>
<accession>A0ABX7B4E3</accession>
<evidence type="ECO:0000256" key="3">
    <source>
        <dbReference type="ARBA" id="ARBA00022448"/>
    </source>
</evidence>
<keyword evidence="13" id="KW-1185">Reference proteome</keyword>
<feature type="domain" description="CBS" evidence="11">
    <location>
        <begin position="227"/>
        <end position="283"/>
    </location>
</feature>
<protein>
    <recommendedName>
        <fullName evidence="9">Magnesium transporter MgtE</fullName>
    </recommendedName>
</protein>
<dbReference type="Gene3D" id="1.25.60.10">
    <property type="entry name" value="MgtE N-terminal domain-like"/>
    <property type="match status" value="1"/>
</dbReference>
<keyword evidence="8" id="KW-0129">CBS domain</keyword>
<dbReference type="Pfam" id="PF03448">
    <property type="entry name" value="MgtE_N"/>
    <property type="match status" value="1"/>
</dbReference>
<dbReference type="PANTHER" id="PTHR43773:SF1">
    <property type="entry name" value="MAGNESIUM TRANSPORTER MGTE"/>
    <property type="match status" value="1"/>
</dbReference>
<keyword evidence="4 9" id="KW-0812">Transmembrane</keyword>